<evidence type="ECO:0000313" key="2">
    <source>
        <dbReference type="Proteomes" id="UP000054217"/>
    </source>
</evidence>
<accession>A0A0C3INS5</accession>
<dbReference type="Proteomes" id="UP000054217">
    <property type="component" value="Unassembled WGS sequence"/>
</dbReference>
<name>A0A0C3INS5_PISTI</name>
<proteinExistence type="predicted"/>
<sequence length="119" mass="13479">MTFWFAALGIPTWLRLYEHNHARIEQQALLALFAHIVLPPPPPHYLHFHLHDLDEHPNLDPILPYTVKGSADPPPPRCVPTPLPEDVIAMNEALAEANNLIAENLDLMVDPDLTEFELL</sequence>
<dbReference type="InParanoid" id="A0A0C3INS5"/>
<protein>
    <submittedName>
        <fullName evidence="1">Uncharacterized protein</fullName>
    </submittedName>
</protein>
<gene>
    <name evidence="1" type="ORF">M404DRAFT_31270</name>
</gene>
<reference evidence="2" key="2">
    <citation type="submission" date="2015-01" db="EMBL/GenBank/DDBJ databases">
        <title>Evolutionary Origins and Diversification of the Mycorrhizal Mutualists.</title>
        <authorList>
            <consortium name="DOE Joint Genome Institute"/>
            <consortium name="Mycorrhizal Genomics Consortium"/>
            <person name="Kohler A."/>
            <person name="Kuo A."/>
            <person name="Nagy L.G."/>
            <person name="Floudas D."/>
            <person name="Copeland A."/>
            <person name="Barry K.W."/>
            <person name="Cichocki N."/>
            <person name="Veneault-Fourrey C."/>
            <person name="LaButti K."/>
            <person name="Lindquist E.A."/>
            <person name="Lipzen A."/>
            <person name="Lundell T."/>
            <person name="Morin E."/>
            <person name="Murat C."/>
            <person name="Riley R."/>
            <person name="Ohm R."/>
            <person name="Sun H."/>
            <person name="Tunlid A."/>
            <person name="Henrissat B."/>
            <person name="Grigoriev I.V."/>
            <person name="Hibbett D.S."/>
            <person name="Martin F."/>
        </authorList>
    </citation>
    <scope>NUCLEOTIDE SEQUENCE [LARGE SCALE GENOMIC DNA]</scope>
    <source>
        <strain evidence="2">Marx 270</strain>
    </source>
</reference>
<evidence type="ECO:0000313" key="1">
    <source>
        <dbReference type="EMBL" id="KIN98627.1"/>
    </source>
</evidence>
<dbReference type="AlphaFoldDB" id="A0A0C3INS5"/>
<reference evidence="1 2" key="1">
    <citation type="submission" date="2014-04" db="EMBL/GenBank/DDBJ databases">
        <authorList>
            <consortium name="DOE Joint Genome Institute"/>
            <person name="Kuo A."/>
            <person name="Kohler A."/>
            <person name="Costa M.D."/>
            <person name="Nagy L.G."/>
            <person name="Floudas D."/>
            <person name="Copeland A."/>
            <person name="Barry K.W."/>
            <person name="Cichocki N."/>
            <person name="Veneault-Fourrey C."/>
            <person name="LaButti K."/>
            <person name="Lindquist E.A."/>
            <person name="Lipzen A."/>
            <person name="Lundell T."/>
            <person name="Morin E."/>
            <person name="Murat C."/>
            <person name="Sun H."/>
            <person name="Tunlid A."/>
            <person name="Henrissat B."/>
            <person name="Grigoriev I.V."/>
            <person name="Hibbett D.S."/>
            <person name="Martin F."/>
            <person name="Nordberg H.P."/>
            <person name="Cantor M.N."/>
            <person name="Hua S.X."/>
        </authorList>
    </citation>
    <scope>NUCLEOTIDE SEQUENCE [LARGE SCALE GENOMIC DNA]</scope>
    <source>
        <strain evidence="1 2">Marx 270</strain>
    </source>
</reference>
<organism evidence="1 2">
    <name type="scientific">Pisolithus tinctorius Marx 270</name>
    <dbReference type="NCBI Taxonomy" id="870435"/>
    <lineage>
        <taxon>Eukaryota</taxon>
        <taxon>Fungi</taxon>
        <taxon>Dikarya</taxon>
        <taxon>Basidiomycota</taxon>
        <taxon>Agaricomycotina</taxon>
        <taxon>Agaricomycetes</taxon>
        <taxon>Agaricomycetidae</taxon>
        <taxon>Boletales</taxon>
        <taxon>Sclerodermatineae</taxon>
        <taxon>Pisolithaceae</taxon>
        <taxon>Pisolithus</taxon>
    </lineage>
</organism>
<keyword evidence="2" id="KW-1185">Reference proteome</keyword>
<dbReference type="EMBL" id="KN832014">
    <property type="protein sequence ID" value="KIN98627.1"/>
    <property type="molecule type" value="Genomic_DNA"/>
</dbReference>
<dbReference type="HOGENOM" id="CLU_2122052_0_0_1"/>